<proteinExistence type="predicted"/>
<gene>
    <name evidence="1" type="ORF">APLA_LOCUS4597</name>
</gene>
<dbReference type="InterPro" id="IPR010916">
    <property type="entry name" value="TonB_box_CS"/>
</dbReference>
<dbReference type="EMBL" id="CADEBC010000473">
    <property type="protein sequence ID" value="CAB3231738.1"/>
    <property type="molecule type" value="Genomic_DNA"/>
</dbReference>
<dbReference type="PROSITE" id="PS00430">
    <property type="entry name" value="TONB_DEPENDENT_REC_1"/>
    <property type="match status" value="1"/>
</dbReference>
<dbReference type="AlphaFoldDB" id="A0A8S0ZFT8"/>
<organism evidence="1 2">
    <name type="scientific">Arctia plantaginis</name>
    <name type="common">Wood tiger moth</name>
    <name type="synonym">Phalaena plantaginis</name>
    <dbReference type="NCBI Taxonomy" id="874455"/>
    <lineage>
        <taxon>Eukaryota</taxon>
        <taxon>Metazoa</taxon>
        <taxon>Ecdysozoa</taxon>
        <taxon>Arthropoda</taxon>
        <taxon>Hexapoda</taxon>
        <taxon>Insecta</taxon>
        <taxon>Pterygota</taxon>
        <taxon>Neoptera</taxon>
        <taxon>Endopterygota</taxon>
        <taxon>Lepidoptera</taxon>
        <taxon>Glossata</taxon>
        <taxon>Ditrysia</taxon>
        <taxon>Noctuoidea</taxon>
        <taxon>Erebidae</taxon>
        <taxon>Arctiinae</taxon>
        <taxon>Arctia</taxon>
    </lineage>
</organism>
<reference evidence="1 2" key="1">
    <citation type="submission" date="2020-04" db="EMBL/GenBank/DDBJ databases">
        <authorList>
            <person name="Wallbank WR R."/>
            <person name="Pardo Diaz C."/>
            <person name="Kozak K."/>
            <person name="Martin S."/>
            <person name="Jiggins C."/>
            <person name="Moest M."/>
            <person name="Warren A I."/>
            <person name="Byers J.R.P. K."/>
            <person name="Montejo-Kovacevich G."/>
            <person name="Yen C E."/>
        </authorList>
    </citation>
    <scope>NUCLEOTIDE SEQUENCE [LARGE SCALE GENOMIC DNA]</scope>
</reference>
<evidence type="ECO:0000313" key="1">
    <source>
        <dbReference type="EMBL" id="CAB3231738.1"/>
    </source>
</evidence>
<name>A0A8S0ZFT8_ARCPL</name>
<protein>
    <submittedName>
        <fullName evidence="1">Uncharacterized protein</fullName>
    </submittedName>
</protein>
<evidence type="ECO:0000313" key="2">
    <source>
        <dbReference type="Proteomes" id="UP000494106"/>
    </source>
</evidence>
<dbReference type="Proteomes" id="UP000494106">
    <property type="component" value="Unassembled WGS sequence"/>
</dbReference>
<accession>A0A8S0ZFT8</accession>
<dbReference type="OrthoDB" id="68020at2759"/>
<sequence>MIDESSGHLLEPDDYLDGPYEYNPIENEYGSSRFYNSRKCVTSLDSLTYEEAMTKYGDTLVVVASIEDRWHALAPHMPITYLYQMMPINYCLLELIGKSRENGQMSVGKTNLHKIIKTPRHYSITENI</sequence>
<comment type="caution">
    <text evidence="1">The sequence shown here is derived from an EMBL/GenBank/DDBJ whole genome shotgun (WGS) entry which is preliminary data.</text>
</comment>
<keyword evidence="2" id="KW-1185">Reference proteome</keyword>